<dbReference type="EMBL" id="QTSX02002241">
    <property type="protein sequence ID" value="KAJ9076852.1"/>
    <property type="molecule type" value="Genomic_DNA"/>
</dbReference>
<comment type="caution">
    <text evidence="1">The sequence shown here is derived from an EMBL/GenBank/DDBJ whole genome shotgun (WGS) entry which is preliminary data.</text>
</comment>
<evidence type="ECO:0000313" key="1">
    <source>
        <dbReference type="EMBL" id="KAJ9076852.1"/>
    </source>
</evidence>
<keyword evidence="2" id="KW-1185">Reference proteome</keyword>
<protein>
    <submittedName>
        <fullName evidence="1">Uncharacterized protein</fullName>
    </submittedName>
</protein>
<reference evidence="1" key="1">
    <citation type="submission" date="2022-04" db="EMBL/GenBank/DDBJ databases">
        <title>Genome of the entomopathogenic fungus Entomophthora muscae.</title>
        <authorList>
            <person name="Elya C."/>
            <person name="Lovett B.R."/>
            <person name="Lee E."/>
            <person name="Macias A.M."/>
            <person name="Hajek A.E."/>
            <person name="De Bivort B.L."/>
            <person name="Kasson M.T."/>
            <person name="De Fine Licht H.H."/>
            <person name="Stajich J.E."/>
        </authorList>
    </citation>
    <scope>NUCLEOTIDE SEQUENCE</scope>
    <source>
        <strain evidence="1">Berkeley</strain>
    </source>
</reference>
<organism evidence="1 2">
    <name type="scientific">Entomophthora muscae</name>
    <dbReference type="NCBI Taxonomy" id="34485"/>
    <lineage>
        <taxon>Eukaryota</taxon>
        <taxon>Fungi</taxon>
        <taxon>Fungi incertae sedis</taxon>
        <taxon>Zoopagomycota</taxon>
        <taxon>Entomophthoromycotina</taxon>
        <taxon>Entomophthoromycetes</taxon>
        <taxon>Entomophthorales</taxon>
        <taxon>Entomophthoraceae</taxon>
        <taxon>Entomophthora</taxon>
    </lineage>
</organism>
<accession>A0ACC2TQI1</accession>
<gene>
    <name evidence="1" type="ORF">DSO57_1022295</name>
</gene>
<proteinExistence type="predicted"/>
<dbReference type="Proteomes" id="UP001165960">
    <property type="component" value="Unassembled WGS sequence"/>
</dbReference>
<sequence>MDLPGCYKNEGLAPAEVQVHGGDAHLVIGKGLEEFAVMQAKYKLLINHSPLLGNDDSCKPVPVYDPGHTLGTDNQEPHITHHDKIVFAPLSRSIVQ</sequence>
<name>A0ACC2TQI1_9FUNG</name>
<evidence type="ECO:0000313" key="2">
    <source>
        <dbReference type="Proteomes" id="UP001165960"/>
    </source>
</evidence>